<feature type="binding site" evidence="5">
    <location>
        <position position="230"/>
    </location>
    <ligand>
        <name>isopentenyl diphosphate</name>
        <dbReference type="ChEBI" id="CHEBI:128769"/>
    </ligand>
</feature>
<keyword evidence="3 5" id="KW-0408">Iron</keyword>
<dbReference type="CDD" id="cd13944">
    <property type="entry name" value="lytB_ispH"/>
    <property type="match status" value="1"/>
</dbReference>
<dbReference type="PANTHER" id="PTHR30426">
    <property type="entry name" value="4-HYDROXY-3-METHYLBUT-2-ENYL DIPHOSPHATE REDUCTASE"/>
    <property type="match status" value="1"/>
</dbReference>
<comment type="caution">
    <text evidence="6">The sequence shown here is derived from an EMBL/GenBank/DDBJ whole genome shotgun (WGS) entry which is preliminary data.</text>
</comment>
<feature type="binding site" evidence="5">
    <location>
        <position position="79"/>
    </location>
    <ligand>
        <name>isopentenyl diphosphate</name>
        <dbReference type="ChEBI" id="CHEBI:128769"/>
    </ligand>
</feature>
<organism evidence="6 7">
    <name type="scientific">Sneathiella chinensis</name>
    <dbReference type="NCBI Taxonomy" id="349750"/>
    <lineage>
        <taxon>Bacteria</taxon>
        <taxon>Pseudomonadati</taxon>
        <taxon>Pseudomonadota</taxon>
        <taxon>Alphaproteobacteria</taxon>
        <taxon>Sneathiellales</taxon>
        <taxon>Sneathiellaceae</taxon>
        <taxon>Sneathiella</taxon>
    </lineage>
</organism>
<dbReference type="NCBIfam" id="TIGR00216">
    <property type="entry name" value="ispH_lytB"/>
    <property type="match status" value="1"/>
</dbReference>
<feature type="binding site" evidence="5">
    <location>
        <position position="274"/>
    </location>
    <ligand>
        <name>isopentenyl diphosphate</name>
        <dbReference type="ChEBI" id="CHEBI:128769"/>
    </ligand>
</feature>
<comment type="similarity">
    <text evidence="5">Belongs to the IspH family.</text>
</comment>
<feature type="binding site" evidence="5">
    <location>
        <position position="231"/>
    </location>
    <ligand>
        <name>(2E)-4-hydroxy-3-methylbut-2-enyl diphosphate</name>
        <dbReference type="ChEBI" id="CHEBI:128753"/>
    </ligand>
</feature>
<feature type="binding site" evidence="5">
    <location>
        <position position="231"/>
    </location>
    <ligand>
        <name>dimethylallyl diphosphate</name>
        <dbReference type="ChEBI" id="CHEBI:57623"/>
    </ligand>
</feature>
<dbReference type="EMBL" id="BSNF01000001">
    <property type="protein sequence ID" value="GLQ05683.1"/>
    <property type="molecule type" value="Genomic_DNA"/>
</dbReference>
<feature type="binding site" evidence="5">
    <location>
        <position position="17"/>
    </location>
    <ligand>
        <name>[4Fe-4S] cluster</name>
        <dbReference type="ChEBI" id="CHEBI:49883"/>
    </ligand>
</feature>
<evidence type="ECO:0000313" key="7">
    <source>
        <dbReference type="Proteomes" id="UP001161409"/>
    </source>
</evidence>
<feature type="binding site" evidence="5">
    <location>
        <position position="79"/>
    </location>
    <ligand>
        <name>dimethylallyl diphosphate</name>
        <dbReference type="ChEBI" id="CHEBI:57623"/>
    </ligand>
</feature>
<proteinExistence type="inferred from homology"/>
<accession>A0ABQ5U1R6</accession>
<dbReference type="PANTHER" id="PTHR30426:SF0">
    <property type="entry name" value="4-HYDROXY-3-METHYLBUT-2-ENYL DIPHOSPHATE REDUCTASE"/>
    <property type="match status" value="1"/>
</dbReference>
<keyword evidence="2 5" id="KW-0479">Metal-binding</keyword>
<gene>
    <name evidence="5 6" type="primary">ispH</name>
    <name evidence="6" type="ORF">GCM10007924_09040</name>
</gene>
<dbReference type="HAMAP" id="MF_00191">
    <property type="entry name" value="IspH"/>
    <property type="match status" value="1"/>
</dbReference>
<feature type="active site" description="Proton donor" evidence="5">
    <location>
        <position position="131"/>
    </location>
</feature>
<feature type="binding site" evidence="5">
    <location>
        <position position="231"/>
    </location>
    <ligand>
        <name>isopentenyl diphosphate</name>
        <dbReference type="ChEBI" id="CHEBI:128769"/>
    </ligand>
</feature>
<comment type="cofactor">
    <cofactor evidence="5">
        <name>[4Fe-4S] cluster</name>
        <dbReference type="ChEBI" id="CHEBI:49883"/>
    </cofactor>
    <text evidence="5">Binds 1 [4Fe-4S] cluster per subunit.</text>
</comment>
<dbReference type="Proteomes" id="UP001161409">
    <property type="component" value="Unassembled WGS sequence"/>
</dbReference>
<evidence type="ECO:0000256" key="2">
    <source>
        <dbReference type="ARBA" id="ARBA00022723"/>
    </source>
</evidence>
<feature type="binding site" evidence="5">
    <location>
        <position position="229"/>
    </location>
    <ligand>
        <name>(2E)-4-hydroxy-3-methylbut-2-enyl diphosphate</name>
        <dbReference type="ChEBI" id="CHEBI:128753"/>
    </ligand>
</feature>
<dbReference type="Pfam" id="PF02401">
    <property type="entry name" value="LYTB"/>
    <property type="match status" value="1"/>
</dbReference>
<reference evidence="6" key="2">
    <citation type="submission" date="2023-01" db="EMBL/GenBank/DDBJ databases">
        <title>Draft genome sequence of Sneathiella chinensis strain NBRC 103408.</title>
        <authorList>
            <person name="Sun Q."/>
            <person name="Mori K."/>
        </authorList>
    </citation>
    <scope>NUCLEOTIDE SEQUENCE</scope>
    <source>
        <strain evidence="6">NBRC 103408</strain>
    </source>
</reference>
<evidence type="ECO:0000256" key="4">
    <source>
        <dbReference type="ARBA" id="ARBA00023014"/>
    </source>
</evidence>
<comment type="catalytic activity">
    <reaction evidence="5">
        <text>isopentenyl diphosphate + 2 oxidized [2Fe-2S]-[ferredoxin] + H2O = (2E)-4-hydroxy-3-methylbut-2-enyl diphosphate + 2 reduced [2Fe-2S]-[ferredoxin] + 2 H(+)</text>
        <dbReference type="Rhea" id="RHEA:24488"/>
        <dbReference type="Rhea" id="RHEA-COMP:10000"/>
        <dbReference type="Rhea" id="RHEA-COMP:10001"/>
        <dbReference type="ChEBI" id="CHEBI:15377"/>
        <dbReference type="ChEBI" id="CHEBI:15378"/>
        <dbReference type="ChEBI" id="CHEBI:33737"/>
        <dbReference type="ChEBI" id="CHEBI:33738"/>
        <dbReference type="ChEBI" id="CHEBI:128753"/>
        <dbReference type="ChEBI" id="CHEBI:128769"/>
        <dbReference type="EC" id="1.17.7.4"/>
    </reaction>
</comment>
<feature type="binding site" evidence="5">
    <location>
        <position position="46"/>
    </location>
    <ligand>
        <name>dimethylallyl diphosphate</name>
        <dbReference type="ChEBI" id="CHEBI:57623"/>
    </ligand>
</feature>
<feature type="binding site" evidence="5">
    <location>
        <position position="129"/>
    </location>
    <ligand>
        <name>isopentenyl diphosphate</name>
        <dbReference type="ChEBI" id="CHEBI:128769"/>
    </ligand>
</feature>
<dbReference type="RefSeq" id="WP_169559659.1">
    <property type="nucleotide sequence ID" value="NZ_BSNF01000001.1"/>
</dbReference>
<comment type="function">
    <text evidence="5">Catalyzes the conversion of 1-hydroxy-2-methyl-2-(E)-butenyl 4-diphosphate (HMBPP) into a mixture of isopentenyl diphosphate (IPP) and dimethylallyl diphosphate (DMAPP). Acts in the terminal step of the DOXP/MEP pathway for isoprenoid precursor biosynthesis.</text>
</comment>
<dbReference type="Gene3D" id="3.40.1010.20">
    <property type="entry name" value="4-hydroxy-3-methylbut-2-enyl diphosphate reductase, catalytic domain"/>
    <property type="match status" value="2"/>
</dbReference>
<feature type="binding site" evidence="5">
    <location>
        <position position="129"/>
    </location>
    <ligand>
        <name>dimethylallyl diphosphate</name>
        <dbReference type="ChEBI" id="CHEBI:57623"/>
    </ligand>
</feature>
<name>A0ABQ5U1R6_9PROT</name>
<reference evidence="6" key="1">
    <citation type="journal article" date="2014" name="Int. J. Syst. Evol. Microbiol.">
        <title>Complete genome of a new Firmicutes species belonging to the dominant human colonic microbiota ('Ruminococcus bicirculans') reveals two chromosomes and a selective capacity to utilize plant glucans.</title>
        <authorList>
            <consortium name="NISC Comparative Sequencing Program"/>
            <person name="Wegmann U."/>
            <person name="Louis P."/>
            <person name="Goesmann A."/>
            <person name="Henrissat B."/>
            <person name="Duncan S.H."/>
            <person name="Flint H.J."/>
        </authorList>
    </citation>
    <scope>NUCLEOTIDE SEQUENCE</scope>
    <source>
        <strain evidence="6">NBRC 103408</strain>
    </source>
</reference>
<feature type="binding site" evidence="5">
    <location>
        <position position="129"/>
    </location>
    <ligand>
        <name>(2E)-4-hydroxy-3-methylbut-2-enyl diphosphate</name>
        <dbReference type="ChEBI" id="CHEBI:128753"/>
    </ligand>
</feature>
<feature type="binding site" evidence="5">
    <location>
        <position position="230"/>
    </location>
    <ligand>
        <name>(2E)-4-hydroxy-3-methylbut-2-enyl diphosphate</name>
        <dbReference type="ChEBI" id="CHEBI:128753"/>
    </ligand>
</feature>
<feature type="binding site" evidence="5">
    <location>
        <position position="79"/>
    </location>
    <ligand>
        <name>(2E)-4-hydroxy-3-methylbut-2-enyl diphosphate</name>
        <dbReference type="ChEBI" id="CHEBI:128753"/>
    </ligand>
</feature>
<keyword evidence="4 5" id="KW-0411">Iron-sulfur</keyword>
<evidence type="ECO:0000313" key="6">
    <source>
        <dbReference type="EMBL" id="GLQ05683.1"/>
    </source>
</evidence>
<protein>
    <recommendedName>
        <fullName evidence="5">4-hydroxy-3-methylbut-2-enyl diphosphate reductase</fullName>
        <shortName evidence="5">HMBPP reductase</shortName>
        <ecNumber evidence="5">1.17.7.4</ecNumber>
    </recommendedName>
</protein>
<dbReference type="EC" id="1.17.7.4" evidence="5"/>
<feature type="binding site" evidence="5">
    <location>
        <position position="171"/>
    </location>
    <ligand>
        <name>(2E)-4-hydroxy-3-methylbut-2-enyl diphosphate</name>
        <dbReference type="ChEBI" id="CHEBI:128753"/>
    </ligand>
</feature>
<feature type="binding site" evidence="5">
    <location>
        <position position="229"/>
    </location>
    <ligand>
        <name>dimethylallyl diphosphate</name>
        <dbReference type="ChEBI" id="CHEBI:57623"/>
    </ligand>
</feature>
<comment type="pathway">
    <text evidence="5">Isoprenoid biosynthesis; dimethylallyl diphosphate biosynthesis; dimethylallyl diphosphate from (2E)-4-hydroxy-3-methylbutenyl diphosphate: step 1/1.</text>
</comment>
<comment type="pathway">
    <text evidence="5">Isoprenoid biosynthesis; isopentenyl diphosphate biosynthesis via DXP pathway; isopentenyl diphosphate from 1-deoxy-D-xylulose 5-phosphate: step 6/6.</text>
</comment>
<comment type="catalytic activity">
    <reaction evidence="5">
        <text>dimethylallyl diphosphate + 2 oxidized [2Fe-2S]-[ferredoxin] + H2O = (2E)-4-hydroxy-3-methylbut-2-enyl diphosphate + 2 reduced [2Fe-2S]-[ferredoxin] + 2 H(+)</text>
        <dbReference type="Rhea" id="RHEA:24825"/>
        <dbReference type="Rhea" id="RHEA-COMP:10000"/>
        <dbReference type="Rhea" id="RHEA-COMP:10001"/>
        <dbReference type="ChEBI" id="CHEBI:15377"/>
        <dbReference type="ChEBI" id="CHEBI:15378"/>
        <dbReference type="ChEBI" id="CHEBI:33737"/>
        <dbReference type="ChEBI" id="CHEBI:33738"/>
        <dbReference type="ChEBI" id="CHEBI:57623"/>
        <dbReference type="ChEBI" id="CHEBI:128753"/>
        <dbReference type="EC" id="1.17.7.4"/>
    </reaction>
</comment>
<feature type="binding site" evidence="5">
    <location>
        <position position="229"/>
    </location>
    <ligand>
        <name>isopentenyl diphosphate</name>
        <dbReference type="ChEBI" id="CHEBI:128769"/>
    </ligand>
</feature>
<feature type="binding site" evidence="5">
    <location>
        <position position="274"/>
    </location>
    <ligand>
        <name>(2E)-4-hydroxy-3-methylbut-2-enyl diphosphate</name>
        <dbReference type="ChEBI" id="CHEBI:128753"/>
    </ligand>
</feature>
<feature type="binding site" evidence="5">
    <location>
        <position position="201"/>
    </location>
    <ligand>
        <name>[4Fe-4S] cluster</name>
        <dbReference type="ChEBI" id="CHEBI:49883"/>
    </ligand>
</feature>
<evidence type="ECO:0000256" key="1">
    <source>
        <dbReference type="ARBA" id="ARBA00022485"/>
    </source>
</evidence>
<feature type="binding site" evidence="5">
    <location>
        <position position="46"/>
    </location>
    <ligand>
        <name>(2E)-4-hydroxy-3-methylbut-2-enyl diphosphate</name>
        <dbReference type="ChEBI" id="CHEBI:128753"/>
    </ligand>
</feature>
<feature type="binding site" evidence="5">
    <location>
        <position position="230"/>
    </location>
    <ligand>
        <name>dimethylallyl diphosphate</name>
        <dbReference type="ChEBI" id="CHEBI:57623"/>
    </ligand>
</feature>
<evidence type="ECO:0000256" key="5">
    <source>
        <dbReference type="HAMAP-Rule" id="MF_00191"/>
    </source>
</evidence>
<keyword evidence="5" id="KW-0560">Oxidoreductase</keyword>
<dbReference type="NCBIfam" id="NF002188">
    <property type="entry name" value="PRK01045.1-2"/>
    <property type="match status" value="1"/>
</dbReference>
<feature type="binding site" evidence="5">
    <location>
        <position position="274"/>
    </location>
    <ligand>
        <name>dimethylallyl diphosphate</name>
        <dbReference type="ChEBI" id="CHEBI:57623"/>
    </ligand>
</feature>
<sequence length="318" mass="35004">MTGSRKTLLLAAPRGFCAGVDRAIQIVERTLEKYGAPVYVRHEIVHNRYVVENLEKKGAVFVDELSEVPKDVPVIFSAHGVAKSVPAEAEQRDMFYIDATCPLVSKVHREAERHDKDNLEIVLIGHKGHPEVIGTMGQLEEGRISLVETVEDAREFTPKQPGTGLAYLTQTTLSVDETKDIVAALQERFPNIASPKKEDICYATTNRQAAVKQLADRCDGMLVIGAPNSSNSMRLVEVGRKQGCEKVFLVQRATDIPWAEFENTTTVGITAGASAPETLVEEVVEAFSKRFDVTVEEVVTSEEQVTFKLPRVLEAGQA</sequence>
<keyword evidence="5" id="KW-0414">Isoprene biosynthesis</keyword>
<keyword evidence="1 5" id="KW-0004">4Fe-4S</keyword>
<dbReference type="NCBIfam" id="NF002190">
    <property type="entry name" value="PRK01045.1-4"/>
    <property type="match status" value="1"/>
</dbReference>
<evidence type="ECO:0000256" key="3">
    <source>
        <dbReference type="ARBA" id="ARBA00023004"/>
    </source>
</evidence>
<feature type="binding site" evidence="5">
    <location>
        <position position="101"/>
    </location>
    <ligand>
        <name>[4Fe-4S] cluster</name>
        <dbReference type="ChEBI" id="CHEBI:49883"/>
    </ligand>
</feature>
<feature type="binding site" evidence="5">
    <location>
        <position position="46"/>
    </location>
    <ligand>
        <name>isopentenyl diphosphate</name>
        <dbReference type="ChEBI" id="CHEBI:128769"/>
    </ligand>
</feature>
<keyword evidence="7" id="KW-1185">Reference proteome</keyword>
<dbReference type="InterPro" id="IPR003451">
    <property type="entry name" value="LytB/IspH"/>
</dbReference>
<dbReference type="Gene3D" id="3.40.50.11270">
    <property type="match status" value="1"/>
</dbReference>